<dbReference type="GeneID" id="41587514"/>
<evidence type="ECO:0000256" key="7">
    <source>
        <dbReference type="PIRSR" id="PIRSR001369-1"/>
    </source>
</evidence>
<dbReference type="EMBL" id="LT671858">
    <property type="protein sequence ID" value="SIM34870.1"/>
    <property type="molecule type" value="Genomic_DNA"/>
</dbReference>
<dbReference type="InterPro" id="IPR019810">
    <property type="entry name" value="Citrate_synthase_AS"/>
</dbReference>
<evidence type="ECO:0000256" key="1">
    <source>
        <dbReference type="ARBA" id="ARBA00005163"/>
    </source>
</evidence>
<comment type="catalytic activity">
    <reaction evidence="5 6">
        <text>oxaloacetate + acetyl-CoA + H2O = citrate + CoA + H(+)</text>
        <dbReference type="Rhea" id="RHEA:16845"/>
        <dbReference type="ChEBI" id="CHEBI:15377"/>
        <dbReference type="ChEBI" id="CHEBI:15378"/>
        <dbReference type="ChEBI" id="CHEBI:16452"/>
        <dbReference type="ChEBI" id="CHEBI:16947"/>
        <dbReference type="ChEBI" id="CHEBI:57287"/>
        <dbReference type="ChEBI" id="CHEBI:57288"/>
        <dbReference type="EC" id="2.3.3.16"/>
    </reaction>
</comment>
<dbReference type="InterPro" id="IPR016142">
    <property type="entry name" value="Citrate_synth-like_lrg_a-sub"/>
</dbReference>
<comment type="pathway">
    <text evidence="1">Carbohydrate metabolism; tricarboxylic acid cycle.</text>
</comment>
<dbReference type="InterPro" id="IPR024176">
    <property type="entry name" value="Citrate_synthase_bac-typ"/>
</dbReference>
<keyword evidence="3" id="KW-0816">Tricarboxylic acid cycle</keyword>
<evidence type="ECO:0000256" key="6">
    <source>
        <dbReference type="PIRNR" id="PIRNR001369"/>
    </source>
</evidence>
<feature type="active site" evidence="7">
    <location>
        <position position="263"/>
    </location>
</feature>
<accession>A0A1N5SFS3</accession>
<dbReference type="PRINTS" id="PR00143">
    <property type="entry name" value="CITRTSNTHASE"/>
</dbReference>
<reference evidence="9 10" key="1">
    <citation type="submission" date="2016-04" db="EMBL/GenBank/DDBJ databases">
        <authorList>
            <person name="Evans L.H."/>
            <person name="Alamgir A."/>
            <person name="Owens N."/>
            <person name="Weber N.D."/>
            <person name="Virtaneva K."/>
            <person name="Barbian K."/>
            <person name="Babar A."/>
            <person name="Rosenke K."/>
        </authorList>
    </citation>
    <scope>NUCLEOTIDE SEQUENCE [LARGE SCALE GENOMIC DNA]</scope>
    <source>
        <strain evidence="10">S5(T) (JCM 30642 \VKM B-2941)</strain>
    </source>
</reference>
<dbReference type="EC" id="2.3.3.16" evidence="6"/>
<comment type="similarity">
    <text evidence="2 6 8">Belongs to the citrate synthase family.</text>
</comment>
<dbReference type="PANTHER" id="PTHR11739">
    <property type="entry name" value="CITRATE SYNTHASE"/>
    <property type="match status" value="1"/>
</dbReference>
<dbReference type="PIRSF" id="PIRSF001369">
    <property type="entry name" value="Citrate_synth"/>
    <property type="match status" value="1"/>
</dbReference>
<dbReference type="GO" id="GO:0005737">
    <property type="term" value="C:cytoplasm"/>
    <property type="evidence" value="ECO:0007669"/>
    <property type="project" value="InterPro"/>
</dbReference>
<dbReference type="Gene3D" id="1.10.580.10">
    <property type="entry name" value="Citrate Synthase, domain 1"/>
    <property type="match status" value="1"/>
</dbReference>
<dbReference type="SUPFAM" id="SSF48256">
    <property type="entry name" value="Citrate synthase"/>
    <property type="match status" value="1"/>
</dbReference>
<dbReference type="PANTHER" id="PTHR11739:SF4">
    <property type="entry name" value="CITRATE SYNTHASE, PEROXISOMAL"/>
    <property type="match status" value="1"/>
</dbReference>
<dbReference type="InterPro" id="IPR036969">
    <property type="entry name" value="Citrate_synthase_sf"/>
</dbReference>
<protein>
    <recommendedName>
        <fullName evidence="6 8">Citrate synthase</fullName>
        <ecNumber evidence="6">2.3.3.16</ecNumber>
    </recommendedName>
</protein>
<evidence type="ECO:0000256" key="4">
    <source>
        <dbReference type="ARBA" id="ARBA00022679"/>
    </source>
</evidence>
<dbReference type="Gene3D" id="1.10.230.10">
    <property type="entry name" value="Cytochrome P450-Terp, domain 2"/>
    <property type="match status" value="1"/>
</dbReference>
<keyword evidence="4 6" id="KW-0808">Transferase</keyword>
<evidence type="ECO:0000256" key="2">
    <source>
        <dbReference type="ARBA" id="ARBA00010566"/>
    </source>
</evidence>
<gene>
    <name evidence="9" type="ORF">CSP5_0210</name>
</gene>
<evidence type="ECO:0000313" key="10">
    <source>
        <dbReference type="Proteomes" id="UP000195607"/>
    </source>
</evidence>
<name>A0A1N5SFS3_9ARCH</name>
<evidence type="ECO:0000313" key="9">
    <source>
        <dbReference type="EMBL" id="SIM34870.1"/>
    </source>
</evidence>
<dbReference type="GO" id="GO:0005975">
    <property type="term" value="P:carbohydrate metabolic process"/>
    <property type="evidence" value="ECO:0007669"/>
    <property type="project" value="TreeGrafter"/>
</dbReference>
<dbReference type="NCBIfam" id="TIGR01800">
    <property type="entry name" value="cit_synth_II"/>
    <property type="match status" value="1"/>
</dbReference>
<dbReference type="InterPro" id="IPR016143">
    <property type="entry name" value="Citrate_synth-like_sm_a-sub"/>
</dbReference>
<dbReference type="InterPro" id="IPR002020">
    <property type="entry name" value="Citrate_synthase"/>
</dbReference>
<dbReference type="Proteomes" id="UP000195607">
    <property type="component" value="Chromosome I"/>
</dbReference>
<evidence type="ECO:0000256" key="5">
    <source>
        <dbReference type="ARBA" id="ARBA00049288"/>
    </source>
</evidence>
<feature type="active site" evidence="7">
    <location>
        <position position="321"/>
    </location>
</feature>
<dbReference type="GO" id="GO:0036440">
    <property type="term" value="F:citrate synthase activity"/>
    <property type="evidence" value="ECO:0007669"/>
    <property type="project" value="UniProtKB-EC"/>
</dbReference>
<evidence type="ECO:0000256" key="8">
    <source>
        <dbReference type="RuleBase" id="RU000441"/>
    </source>
</evidence>
<organism evidence="9 10">
    <name type="scientific">Cuniculiplasma divulgatum</name>
    <dbReference type="NCBI Taxonomy" id="1673428"/>
    <lineage>
        <taxon>Archaea</taxon>
        <taxon>Methanobacteriati</taxon>
        <taxon>Thermoplasmatota</taxon>
        <taxon>Thermoplasmata</taxon>
        <taxon>Thermoplasmatales</taxon>
        <taxon>Cuniculiplasmataceae</taxon>
        <taxon>Cuniculiplasma</taxon>
    </lineage>
</organism>
<dbReference type="Pfam" id="PF00285">
    <property type="entry name" value="Citrate_synt"/>
    <property type="match status" value="1"/>
</dbReference>
<sequence length="385" mass="43421">MTDEKVTISKGLEGIFIADTTLCKIDGTNGKLWYRGYPIEVLADKSNYEEVAFLLLYGHLPNRHEMDVFDARLKDEREVSSEIKEIIKMYSGKAHPNDVLRTCVSALSTYDDDMSDRSKEANLERAVKLIAKLPTIIAMIGRTMRGKGFVEPDRSLSHSSNFLYRLTGKRPDKESAKLIDLMFILHAEHGSNASTFSTLVTGSTLADTYSAVVAGIATLRGPLHGGADEAALNMMKAIGEPDNTEKYIEDALAGKQRIMGFGHRVYKAYDPRAKVVYKYLQSFMKTTTDPQIEKLLEIAIRAEKLMEEKLSKTKGIWPNIDFFSGPLYTAMDIPSDLFTPIFAASRMAGWTAHLFEYWENNRLFRPLDNYVGKLDVEYVPIDKRQ</sequence>
<dbReference type="AlphaFoldDB" id="A0A1N5SFS3"/>
<dbReference type="PROSITE" id="PS00480">
    <property type="entry name" value="CITRATE_SYNTHASE"/>
    <property type="match status" value="1"/>
</dbReference>
<dbReference type="UniPathway" id="UPA00223"/>
<dbReference type="RefSeq" id="WP_148689473.1">
    <property type="nucleotide sequence ID" value="NZ_LT671858.1"/>
</dbReference>
<dbReference type="InterPro" id="IPR011278">
    <property type="entry name" value="2-MeCitrate/Citrate_synth_II"/>
</dbReference>
<dbReference type="CDD" id="cd06118">
    <property type="entry name" value="citrate_synt_like_1"/>
    <property type="match status" value="1"/>
</dbReference>
<evidence type="ECO:0000256" key="3">
    <source>
        <dbReference type="ARBA" id="ARBA00022532"/>
    </source>
</evidence>
<dbReference type="GO" id="GO:0006099">
    <property type="term" value="P:tricarboxylic acid cycle"/>
    <property type="evidence" value="ECO:0007669"/>
    <property type="project" value="UniProtKB-UniPathway"/>
</dbReference>
<proteinExistence type="inferred from homology"/>